<comment type="similarity">
    <text evidence="1">Belongs to the outer membrane porin (Opr) (TC 1.B.25) family.</text>
</comment>
<dbReference type="InterPro" id="IPR005318">
    <property type="entry name" value="OM_porin_bac"/>
</dbReference>
<dbReference type="EMBL" id="APPJ01000004">
    <property type="protein sequence ID" value="ENV18677.1"/>
    <property type="molecule type" value="Genomic_DNA"/>
</dbReference>
<evidence type="ECO:0008006" key="7">
    <source>
        <dbReference type="Google" id="ProtNLM"/>
    </source>
</evidence>
<protein>
    <recommendedName>
        <fullName evidence="7">Outer membrane porin, OprD family</fullName>
    </recommendedName>
</protein>
<proteinExistence type="inferred from homology"/>
<evidence type="ECO:0000256" key="1">
    <source>
        <dbReference type="ARBA" id="ARBA00009075"/>
    </source>
</evidence>
<name>N8X2S8_ACIGI</name>
<sequence length="407" mass="46726">MKLKTILLGILASYCLNSATHADFIKDTTANLYLKNFYFDRNFDDAHSKDLNNWSQAATFNLNSGYTDTPVQLGLDLSARYAYRLSSAKNIVDNIMPYDAVKQQQAQDQLKLGATAKFKYGKTELKIGEVMPKLPIVHTDAVMQLPTTFLGGILESTDLANSKITVGRLNKVSGRNTEDYFKFHLVNGKNKAQADALDFAGIDYDFNKQQVRYFYAKLEDIYDQHFLSYELRHDFSKKTHLKSNFYIFDTKESGNALEGNIDNQVYATIHMLNHGNHTFGLGYKYVTGDNAFPLLANWVPQVYSANWSVGTFMQQDERSLQIRYDYDFKDTPLNGLKSIIRYYNGDHIKTATGNNGTEKEFDLILTYDFQQQKFKGLGISWLYADYKNSVSRDYIENRIALYYNHTF</sequence>
<comment type="caution">
    <text evidence="5">The sequence shown here is derived from an EMBL/GenBank/DDBJ whole genome shotgun (WGS) entry which is preliminary data.</text>
</comment>
<dbReference type="Proteomes" id="UP000013148">
    <property type="component" value="Unassembled WGS sequence"/>
</dbReference>
<keyword evidence="6" id="KW-1185">Reference proteome</keyword>
<feature type="signal peptide" evidence="4">
    <location>
        <begin position="1"/>
        <end position="22"/>
    </location>
</feature>
<evidence type="ECO:0000256" key="4">
    <source>
        <dbReference type="SAM" id="SignalP"/>
    </source>
</evidence>
<dbReference type="eggNOG" id="ENOG5033T8C">
    <property type="taxonomic scope" value="Bacteria"/>
</dbReference>
<gene>
    <name evidence="5" type="ORF">F964_00477</name>
</gene>
<dbReference type="PATRIC" id="fig|1217656.3.peg.469"/>
<dbReference type="Pfam" id="PF03573">
    <property type="entry name" value="OprD"/>
    <property type="match status" value="1"/>
</dbReference>
<keyword evidence="3 4" id="KW-0732">Signal</keyword>
<keyword evidence="2" id="KW-0813">Transport</keyword>
<reference evidence="5 6" key="1">
    <citation type="submission" date="2013-02" db="EMBL/GenBank/DDBJ databases">
        <title>The Genome Sequence of Acinetobacter guillouiae NIPH 991.</title>
        <authorList>
            <consortium name="The Broad Institute Genome Sequencing Platform"/>
            <consortium name="The Broad Institute Genome Sequencing Center for Infectious Disease"/>
            <person name="Cerqueira G."/>
            <person name="Feldgarden M."/>
            <person name="Courvalin P."/>
            <person name="Perichon B."/>
            <person name="Grillot-Courvalin C."/>
            <person name="Clermont D."/>
            <person name="Rocha E."/>
            <person name="Yoon E.-J."/>
            <person name="Nemec A."/>
            <person name="Walker B."/>
            <person name="Young S.K."/>
            <person name="Zeng Q."/>
            <person name="Gargeya S."/>
            <person name="Fitzgerald M."/>
            <person name="Haas B."/>
            <person name="Abouelleil A."/>
            <person name="Alvarado L."/>
            <person name="Arachchi H.M."/>
            <person name="Berlin A.M."/>
            <person name="Chapman S.B."/>
            <person name="Dewar J."/>
            <person name="Goldberg J."/>
            <person name="Griggs A."/>
            <person name="Gujja S."/>
            <person name="Hansen M."/>
            <person name="Howarth C."/>
            <person name="Imamovic A."/>
            <person name="Larimer J."/>
            <person name="McCowan C."/>
            <person name="Murphy C."/>
            <person name="Neiman D."/>
            <person name="Pearson M."/>
            <person name="Priest M."/>
            <person name="Roberts A."/>
            <person name="Saif S."/>
            <person name="Shea T."/>
            <person name="Sisk P."/>
            <person name="Sykes S."/>
            <person name="Wortman J."/>
            <person name="Nusbaum C."/>
            <person name="Birren B."/>
        </authorList>
    </citation>
    <scope>NUCLEOTIDE SEQUENCE [LARGE SCALE GENOMIC DNA]</scope>
    <source>
        <strain evidence="5 6">NIPH 991</strain>
    </source>
</reference>
<feature type="chain" id="PRO_5004135511" description="Outer membrane porin, OprD family" evidence="4">
    <location>
        <begin position="23"/>
        <end position="407"/>
    </location>
</feature>
<evidence type="ECO:0000256" key="2">
    <source>
        <dbReference type="ARBA" id="ARBA00022448"/>
    </source>
</evidence>
<dbReference type="AlphaFoldDB" id="N8X2S8"/>
<evidence type="ECO:0000313" key="6">
    <source>
        <dbReference type="Proteomes" id="UP000013148"/>
    </source>
</evidence>
<dbReference type="PANTHER" id="PTHR34596">
    <property type="entry name" value="CHITOPORIN"/>
    <property type="match status" value="1"/>
</dbReference>
<dbReference type="Gene3D" id="2.40.160.10">
    <property type="entry name" value="Porin"/>
    <property type="match status" value="1"/>
</dbReference>
<dbReference type="InterPro" id="IPR023614">
    <property type="entry name" value="Porin_dom_sf"/>
</dbReference>
<evidence type="ECO:0000256" key="3">
    <source>
        <dbReference type="ARBA" id="ARBA00022729"/>
    </source>
</evidence>
<dbReference type="GO" id="GO:0016020">
    <property type="term" value="C:membrane"/>
    <property type="evidence" value="ECO:0007669"/>
    <property type="project" value="InterPro"/>
</dbReference>
<accession>N8X2S8</accession>
<organism evidence="5 6">
    <name type="scientific">Acinetobacter guillouiae NIPH 991</name>
    <dbReference type="NCBI Taxonomy" id="1217656"/>
    <lineage>
        <taxon>Bacteria</taxon>
        <taxon>Pseudomonadati</taxon>
        <taxon>Pseudomonadota</taxon>
        <taxon>Gammaproteobacteria</taxon>
        <taxon>Moraxellales</taxon>
        <taxon>Moraxellaceae</taxon>
        <taxon>Acinetobacter</taxon>
    </lineage>
</organism>
<evidence type="ECO:0000313" key="5">
    <source>
        <dbReference type="EMBL" id="ENV18677.1"/>
    </source>
</evidence>
<dbReference type="RefSeq" id="WP_004817320.1">
    <property type="nucleotide sequence ID" value="NZ_KB849455.1"/>
</dbReference>
<dbReference type="PANTHER" id="PTHR34596:SF2">
    <property type="entry name" value="CHITOPORIN"/>
    <property type="match status" value="1"/>
</dbReference>
<dbReference type="HOGENOM" id="CLU_042378_1_0_6"/>
<dbReference type="GO" id="GO:0015288">
    <property type="term" value="F:porin activity"/>
    <property type="evidence" value="ECO:0007669"/>
    <property type="project" value="TreeGrafter"/>
</dbReference>